<evidence type="ECO:0008006" key="3">
    <source>
        <dbReference type="Google" id="ProtNLM"/>
    </source>
</evidence>
<evidence type="ECO:0000313" key="2">
    <source>
        <dbReference type="Proteomes" id="UP001500367"/>
    </source>
</evidence>
<dbReference type="SUPFAM" id="SSF48371">
    <property type="entry name" value="ARM repeat"/>
    <property type="match status" value="1"/>
</dbReference>
<keyword evidence="2" id="KW-1185">Reference proteome</keyword>
<name>A0ABP7VYB2_9FLAO</name>
<dbReference type="RefSeq" id="WP_344816898.1">
    <property type="nucleotide sequence ID" value="NZ_BAABCT010000006.1"/>
</dbReference>
<dbReference type="EMBL" id="BAABCT010000006">
    <property type="protein sequence ID" value="GAA4077051.1"/>
    <property type="molecule type" value="Genomic_DNA"/>
</dbReference>
<comment type="caution">
    <text evidence="1">The sequence shown here is derived from an EMBL/GenBank/DDBJ whole genome shotgun (WGS) entry which is preliminary data.</text>
</comment>
<proteinExistence type="predicted"/>
<accession>A0ABP7VYB2</accession>
<organism evidence="1 2">
    <name type="scientific">Flavobacterium cheonanense</name>
    <dbReference type="NCBI Taxonomy" id="706183"/>
    <lineage>
        <taxon>Bacteria</taxon>
        <taxon>Pseudomonadati</taxon>
        <taxon>Bacteroidota</taxon>
        <taxon>Flavobacteriia</taxon>
        <taxon>Flavobacteriales</taxon>
        <taxon>Flavobacteriaceae</taxon>
        <taxon>Flavobacterium</taxon>
    </lineage>
</organism>
<dbReference type="Proteomes" id="UP001500367">
    <property type="component" value="Unassembled WGS sequence"/>
</dbReference>
<dbReference type="InterPro" id="IPR016024">
    <property type="entry name" value="ARM-type_fold"/>
</dbReference>
<protein>
    <recommendedName>
        <fullName evidence="3">Adenylosuccinate lyase</fullName>
    </recommendedName>
</protein>
<evidence type="ECO:0000313" key="1">
    <source>
        <dbReference type="EMBL" id="GAA4077051.1"/>
    </source>
</evidence>
<gene>
    <name evidence="1" type="ORF">GCM10022389_23620</name>
</gene>
<reference evidence="2" key="1">
    <citation type="journal article" date="2019" name="Int. J. Syst. Evol. Microbiol.">
        <title>The Global Catalogue of Microorganisms (GCM) 10K type strain sequencing project: providing services to taxonomists for standard genome sequencing and annotation.</title>
        <authorList>
            <consortium name="The Broad Institute Genomics Platform"/>
            <consortium name="The Broad Institute Genome Sequencing Center for Infectious Disease"/>
            <person name="Wu L."/>
            <person name="Ma J."/>
        </authorList>
    </citation>
    <scope>NUCLEOTIDE SEQUENCE [LARGE SCALE GENOMIC DNA]</scope>
    <source>
        <strain evidence="2">JCM 17069</strain>
    </source>
</reference>
<sequence>MNATYYNQIAKSTAHRKSRDDNKDFVFANPDYLKYLLEIAFNSKDKNHHKACWILELICEEKMDLFLPFLEDFCETLPYYKNDSAIRSISKICLFLSNSKKYTLTENQEEKIIETCLDWLIESNKAANAAYTMRTLYNLGKKHTWVNDELKVLLQRDCSHQTPAYKSAVKDILKRLK</sequence>